<protein>
    <submittedName>
        <fullName evidence="2">Unannotated protein</fullName>
    </submittedName>
</protein>
<dbReference type="Gene3D" id="3.90.550.10">
    <property type="entry name" value="Spore Coat Polysaccharide Biosynthesis Protein SpsA, Chain A"/>
    <property type="match status" value="1"/>
</dbReference>
<dbReference type="SUPFAM" id="SSF53448">
    <property type="entry name" value="Nucleotide-diphospho-sugar transferases"/>
    <property type="match status" value="1"/>
</dbReference>
<dbReference type="CDD" id="cd00761">
    <property type="entry name" value="Glyco_tranf_GTA_type"/>
    <property type="match status" value="1"/>
</dbReference>
<proteinExistence type="predicted"/>
<feature type="domain" description="Glycosyltransferase 2-like" evidence="1">
    <location>
        <begin position="20"/>
        <end position="158"/>
    </location>
</feature>
<dbReference type="Pfam" id="PF00535">
    <property type="entry name" value="Glycos_transf_2"/>
    <property type="match status" value="1"/>
</dbReference>
<name>A0A6J6E4P7_9ZZZZ</name>
<evidence type="ECO:0000313" key="3">
    <source>
        <dbReference type="EMBL" id="CAB4645551.1"/>
    </source>
</evidence>
<accession>A0A6J6E4P7</accession>
<evidence type="ECO:0000313" key="2">
    <source>
        <dbReference type="EMBL" id="CAB4571352.1"/>
    </source>
</evidence>
<dbReference type="InterPro" id="IPR029044">
    <property type="entry name" value="Nucleotide-diphossugar_trans"/>
</dbReference>
<evidence type="ECO:0000259" key="1">
    <source>
        <dbReference type="Pfam" id="PF00535"/>
    </source>
</evidence>
<dbReference type="EMBL" id="CAEZVY010000089">
    <property type="protein sequence ID" value="CAB4645551.1"/>
    <property type="molecule type" value="Genomic_DNA"/>
</dbReference>
<reference evidence="2" key="1">
    <citation type="submission" date="2020-05" db="EMBL/GenBank/DDBJ databases">
        <authorList>
            <person name="Chiriac C."/>
            <person name="Salcher M."/>
            <person name="Ghai R."/>
            <person name="Kavagutti S V."/>
        </authorList>
    </citation>
    <scope>NUCLEOTIDE SEQUENCE</scope>
</reference>
<sequence>MATKKSPASGPANSPEISIVFAYYDNPSMLEFQWKQIAQYSSAVRARVEVIVVDDASPITPAVSVGRPQSLPGHRVYRIAKDIPWNQDAARNIGAHEARARWLLLTDIDHVVPEETLRGLLDLDKDPTVVYTLGRTKFFTDDVREPHPNSYVMTRDMYWAIGGHDEDYAGIYGKDYLFRKRALKQSREVHLSALRLARVGTTSIPDAGTTTITRRNTRLATLRGYALQGLKAMRLFRGVQTLKAEYSRVV</sequence>
<organism evidence="2">
    <name type="scientific">freshwater metagenome</name>
    <dbReference type="NCBI Taxonomy" id="449393"/>
    <lineage>
        <taxon>unclassified sequences</taxon>
        <taxon>metagenomes</taxon>
        <taxon>ecological metagenomes</taxon>
    </lineage>
</organism>
<dbReference type="PROSITE" id="PS51300">
    <property type="entry name" value="NIRD"/>
    <property type="match status" value="1"/>
</dbReference>
<dbReference type="AlphaFoldDB" id="A0A6J6E4P7"/>
<dbReference type="EMBL" id="CAEZTM010000028">
    <property type="protein sequence ID" value="CAB4571352.1"/>
    <property type="molecule type" value="Genomic_DNA"/>
</dbReference>
<gene>
    <name evidence="2" type="ORF">UFOPK1684_00740</name>
    <name evidence="3" type="ORF">UFOPK2158_00904</name>
</gene>
<dbReference type="InterPro" id="IPR001173">
    <property type="entry name" value="Glyco_trans_2-like"/>
</dbReference>